<dbReference type="Proteomes" id="UP000029409">
    <property type="component" value="Chromosome"/>
</dbReference>
<dbReference type="KEGG" id="pdu:PDUR_05580"/>
<proteinExistence type="predicted"/>
<sequence length="66" mass="7466">MENKHWRFKVPGASDSKEIIIDTREIKSVYDVLKKLRSAEEAVPLEKTTAPRQKTNPESLGKAEAV</sequence>
<gene>
    <name evidence="2" type="ORF">PDUR_05580</name>
</gene>
<evidence type="ECO:0000256" key="1">
    <source>
        <dbReference type="SAM" id="MobiDB-lite"/>
    </source>
</evidence>
<name>A0A089HHR5_PAEDU</name>
<evidence type="ECO:0000313" key="3">
    <source>
        <dbReference type="Proteomes" id="UP000029409"/>
    </source>
</evidence>
<dbReference type="RefSeq" id="WP_042205393.1">
    <property type="nucleotide sequence ID" value="NZ_CP009288.1"/>
</dbReference>
<keyword evidence="3" id="KW-1185">Reference proteome</keyword>
<dbReference type="AlphaFoldDB" id="A0A089HHR5"/>
<organism evidence="2 3">
    <name type="scientific">Paenibacillus durus</name>
    <name type="common">Paenibacillus azotofixans</name>
    <dbReference type="NCBI Taxonomy" id="44251"/>
    <lineage>
        <taxon>Bacteria</taxon>
        <taxon>Bacillati</taxon>
        <taxon>Bacillota</taxon>
        <taxon>Bacilli</taxon>
        <taxon>Bacillales</taxon>
        <taxon>Paenibacillaceae</taxon>
        <taxon>Paenibacillus</taxon>
    </lineage>
</organism>
<accession>A0A089HHR5</accession>
<dbReference type="OrthoDB" id="2653086at2"/>
<evidence type="ECO:0000313" key="2">
    <source>
        <dbReference type="EMBL" id="AIQ11481.1"/>
    </source>
</evidence>
<protein>
    <submittedName>
        <fullName evidence="2">Uncharacterized protein</fullName>
    </submittedName>
</protein>
<feature type="region of interest" description="Disordered" evidence="1">
    <location>
        <begin position="41"/>
        <end position="66"/>
    </location>
</feature>
<dbReference type="EMBL" id="CP009288">
    <property type="protein sequence ID" value="AIQ11481.1"/>
    <property type="molecule type" value="Genomic_DNA"/>
</dbReference>
<reference evidence="2 3" key="1">
    <citation type="submission" date="2014-08" db="EMBL/GenBank/DDBJ databases">
        <title>Comparative genomics of the Paenibacillus odorifer group.</title>
        <authorList>
            <person name="den Bakker H.C."/>
            <person name="Tsai Y.-C."/>
            <person name="Martin N."/>
            <person name="Korlach J."/>
            <person name="Wiedmann M."/>
        </authorList>
    </citation>
    <scope>NUCLEOTIDE SEQUENCE [LARGE SCALE GENOMIC DNA]</scope>
    <source>
        <strain evidence="2 3">DSM 1735</strain>
    </source>
</reference>